<dbReference type="GO" id="GO:0016020">
    <property type="term" value="C:membrane"/>
    <property type="evidence" value="ECO:0007669"/>
    <property type="project" value="UniProtKB-SubCell"/>
</dbReference>
<comment type="similarity">
    <text evidence="2">Belongs to the polycystin family.</text>
</comment>
<evidence type="ECO:0000256" key="2">
    <source>
        <dbReference type="ARBA" id="ARBA00007200"/>
    </source>
</evidence>
<evidence type="ECO:0000256" key="3">
    <source>
        <dbReference type="ARBA" id="ARBA00022692"/>
    </source>
</evidence>
<dbReference type="PANTHER" id="PTHR10877:SF150">
    <property type="entry name" value="REJ DOMAIN-CONTAINING PROTEIN"/>
    <property type="match status" value="1"/>
</dbReference>
<accession>K1R3P0</accession>
<reference evidence="7" key="1">
    <citation type="journal article" date="2012" name="Nature">
        <title>The oyster genome reveals stress adaptation and complexity of shell formation.</title>
        <authorList>
            <person name="Zhang G."/>
            <person name="Fang X."/>
            <person name="Guo X."/>
            <person name="Li L."/>
            <person name="Luo R."/>
            <person name="Xu F."/>
            <person name="Yang P."/>
            <person name="Zhang L."/>
            <person name="Wang X."/>
            <person name="Qi H."/>
            <person name="Xiong Z."/>
            <person name="Que H."/>
            <person name="Xie Y."/>
            <person name="Holland P.W."/>
            <person name="Paps J."/>
            <person name="Zhu Y."/>
            <person name="Wu F."/>
            <person name="Chen Y."/>
            <person name="Wang J."/>
            <person name="Peng C."/>
            <person name="Meng J."/>
            <person name="Yang L."/>
            <person name="Liu J."/>
            <person name="Wen B."/>
            <person name="Zhang N."/>
            <person name="Huang Z."/>
            <person name="Zhu Q."/>
            <person name="Feng Y."/>
            <person name="Mount A."/>
            <person name="Hedgecock D."/>
            <person name="Xu Z."/>
            <person name="Liu Y."/>
            <person name="Domazet-Loso T."/>
            <person name="Du Y."/>
            <person name="Sun X."/>
            <person name="Zhang S."/>
            <person name="Liu B."/>
            <person name="Cheng P."/>
            <person name="Jiang X."/>
            <person name="Li J."/>
            <person name="Fan D."/>
            <person name="Wang W."/>
            <person name="Fu W."/>
            <person name="Wang T."/>
            <person name="Wang B."/>
            <person name="Zhang J."/>
            <person name="Peng Z."/>
            <person name="Li Y."/>
            <person name="Li N."/>
            <person name="Wang J."/>
            <person name="Chen M."/>
            <person name="He Y."/>
            <person name="Tan F."/>
            <person name="Song X."/>
            <person name="Zheng Q."/>
            <person name="Huang R."/>
            <person name="Yang H."/>
            <person name="Du X."/>
            <person name="Chen L."/>
            <person name="Yang M."/>
            <person name="Gaffney P.M."/>
            <person name="Wang S."/>
            <person name="Luo L."/>
            <person name="She Z."/>
            <person name="Ming Y."/>
            <person name="Huang W."/>
            <person name="Zhang S."/>
            <person name="Huang B."/>
            <person name="Zhang Y."/>
            <person name="Qu T."/>
            <person name="Ni P."/>
            <person name="Miao G."/>
            <person name="Wang J."/>
            <person name="Wang Q."/>
            <person name="Steinberg C.E."/>
            <person name="Wang H."/>
            <person name="Li N."/>
            <person name="Qian L."/>
            <person name="Zhang G."/>
            <person name="Li Y."/>
            <person name="Yang H."/>
            <person name="Liu X."/>
            <person name="Wang J."/>
            <person name="Yin Y."/>
            <person name="Wang J."/>
        </authorList>
    </citation>
    <scope>NUCLEOTIDE SEQUENCE [LARGE SCALE GENOMIC DNA]</scope>
    <source>
        <strain evidence="7">05x7-T-G4-1.051#20</strain>
    </source>
</reference>
<evidence type="ECO:0000256" key="4">
    <source>
        <dbReference type="ARBA" id="ARBA00022989"/>
    </source>
</evidence>
<sequence length="260" mass="30278">MYAMLKEIAICMVFLYIVLTIAYANRDPWSFTQFQNYENILNAGTFASAIGNNTVKFVDIDSRTQFWNWSENALLQGLYNNKFYNGDPVVDKLIIDKQSILVGGARLRQLRITPELCYSPLNYFAKECMPAYDMFYEDKTNYKLRWNTVNESDSTDFPHPFFSYQSMWELSGYPYQGIFQTYSGGGYVAELGATFSEAQMVLKFLRDNSWVDKRTRAVFIEANIFNPNMNLWGISLYLCEFLQTGGKQEFQIVWRFGKIV</sequence>
<protein>
    <submittedName>
        <fullName evidence="7">Polycystic kidney disease protein 1-like 2</fullName>
    </submittedName>
</protein>
<dbReference type="GO" id="GO:0005262">
    <property type="term" value="F:calcium channel activity"/>
    <property type="evidence" value="ECO:0007669"/>
    <property type="project" value="TreeGrafter"/>
</dbReference>
<keyword evidence="5" id="KW-0472">Membrane</keyword>
<name>K1R3P0_MAGGI</name>
<proteinExistence type="inferred from homology"/>
<evidence type="ECO:0000259" key="6">
    <source>
        <dbReference type="Pfam" id="PF20519"/>
    </source>
</evidence>
<keyword evidence="4" id="KW-1133">Transmembrane helix</keyword>
<dbReference type="GO" id="GO:0050982">
    <property type="term" value="P:detection of mechanical stimulus"/>
    <property type="evidence" value="ECO:0007669"/>
    <property type="project" value="TreeGrafter"/>
</dbReference>
<comment type="subcellular location">
    <subcellularLocation>
        <location evidence="1">Membrane</location>
        <topology evidence="1">Multi-pass membrane protein</topology>
    </subcellularLocation>
</comment>
<evidence type="ECO:0000313" key="7">
    <source>
        <dbReference type="EMBL" id="EKC38049.1"/>
    </source>
</evidence>
<dbReference type="AlphaFoldDB" id="K1R3P0"/>
<dbReference type="PANTHER" id="PTHR10877">
    <property type="entry name" value="POLYCYSTIN FAMILY MEMBER"/>
    <property type="match status" value="1"/>
</dbReference>
<evidence type="ECO:0000256" key="5">
    <source>
        <dbReference type="ARBA" id="ARBA00023136"/>
    </source>
</evidence>
<dbReference type="InterPro" id="IPR046791">
    <property type="entry name" value="Polycystin_dom"/>
</dbReference>
<organism evidence="7">
    <name type="scientific">Magallana gigas</name>
    <name type="common">Pacific oyster</name>
    <name type="synonym">Crassostrea gigas</name>
    <dbReference type="NCBI Taxonomy" id="29159"/>
    <lineage>
        <taxon>Eukaryota</taxon>
        <taxon>Metazoa</taxon>
        <taxon>Spiralia</taxon>
        <taxon>Lophotrochozoa</taxon>
        <taxon>Mollusca</taxon>
        <taxon>Bivalvia</taxon>
        <taxon>Autobranchia</taxon>
        <taxon>Pteriomorphia</taxon>
        <taxon>Ostreida</taxon>
        <taxon>Ostreoidea</taxon>
        <taxon>Ostreidae</taxon>
        <taxon>Magallana</taxon>
    </lineage>
</organism>
<feature type="domain" description="Polycystin" evidence="6">
    <location>
        <begin position="58"/>
        <end position="247"/>
    </location>
</feature>
<dbReference type="InParanoid" id="K1R3P0"/>
<evidence type="ECO:0000256" key="1">
    <source>
        <dbReference type="ARBA" id="ARBA00004141"/>
    </source>
</evidence>
<keyword evidence="3" id="KW-0812">Transmembrane</keyword>
<dbReference type="Pfam" id="PF20519">
    <property type="entry name" value="Polycystin_dom"/>
    <property type="match status" value="1"/>
</dbReference>
<dbReference type="InterPro" id="IPR051223">
    <property type="entry name" value="Polycystin"/>
</dbReference>
<dbReference type="HOGENOM" id="CLU_1070599_0_0_1"/>
<gene>
    <name evidence="7" type="ORF">CGI_10022720</name>
</gene>
<dbReference type="EMBL" id="JH817581">
    <property type="protein sequence ID" value="EKC38049.1"/>
    <property type="molecule type" value="Genomic_DNA"/>
</dbReference>